<sequence>LLDELKMIMGYVIIDDDEELEEDAAMMYALVEESRHVLPHIIRERQTSFKTFSLVSRDFQGNKGWRDDTVSDGIPEWLGLQVHPT</sequence>
<proteinExistence type="predicted"/>
<protein>
    <submittedName>
        <fullName evidence="1">Uncharacterized protein</fullName>
    </submittedName>
</protein>
<evidence type="ECO:0000313" key="2">
    <source>
        <dbReference type="Proteomes" id="UP000749646"/>
    </source>
</evidence>
<evidence type="ECO:0000313" key="1">
    <source>
        <dbReference type="EMBL" id="KAF9956499.1"/>
    </source>
</evidence>
<dbReference type="AlphaFoldDB" id="A0A9P6M0B4"/>
<dbReference type="EMBL" id="JAAAHW010006679">
    <property type="protein sequence ID" value="KAF9956499.1"/>
    <property type="molecule type" value="Genomic_DNA"/>
</dbReference>
<accession>A0A9P6M0B4</accession>
<name>A0A9P6M0B4_9FUNG</name>
<reference evidence="1" key="1">
    <citation type="journal article" date="2020" name="Fungal Divers.">
        <title>Resolving the Mortierellaceae phylogeny through synthesis of multi-gene phylogenetics and phylogenomics.</title>
        <authorList>
            <person name="Vandepol N."/>
            <person name="Liber J."/>
            <person name="Desiro A."/>
            <person name="Na H."/>
            <person name="Kennedy M."/>
            <person name="Barry K."/>
            <person name="Grigoriev I.V."/>
            <person name="Miller A.N."/>
            <person name="O'Donnell K."/>
            <person name="Stajich J.E."/>
            <person name="Bonito G."/>
        </authorList>
    </citation>
    <scope>NUCLEOTIDE SEQUENCE</scope>
    <source>
        <strain evidence="1">MES-2147</strain>
    </source>
</reference>
<dbReference type="Proteomes" id="UP000749646">
    <property type="component" value="Unassembled WGS sequence"/>
</dbReference>
<comment type="caution">
    <text evidence="1">The sequence shown here is derived from an EMBL/GenBank/DDBJ whole genome shotgun (WGS) entry which is preliminary data.</text>
</comment>
<feature type="non-terminal residue" evidence="1">
    <location>
        <position position="1"/>
    </location>
</feature>
<keyword evidence="2" id="KW-1185">Reference proteome</keyword>
<organism evidence="1 2">
    <name type="scientific">Modicella reniformis</name>
    <dbReference type="NCBI Taxonomy" id="1440133"/>
    <lineage>
        <taxon>Eukaryota</taxon>
        <taxon>Fungi</taxon>
        <taxon>Fungi incertae sedis</taxon>
        <taxon>Mucoromycota</taxon>
        <taxon>Mortierellomycotina</taxon>
        <taxon>Mortierellomycetes</taxon>
        <taxon>Mortierellales</taxon>
        <taxon>Mortierellaceae</taxon>
        <taxon>Modicella</taxon>
    </lineage>
</organism>
<gene>
    <name evidence="1" type="ORF">BGZ65_002654</name>
</gene>